<reference evidence="5" key="1">
    <citation type="submission" date="2017-06" db="EMBL/GenBank/DDBJ databases">
        <authorList>
            <person name="Varghese N."/>
            <person name="Submissions S."/>
        </authorList>
    </citation>
    <scope>NUCLEOTIDE SEQUENCE [LARGE SCALE GENOMIC DNA]</scope>
    <source>
        <strain evidence="5">DSM 137</strain>
    </source>
</reference>
<dbReference type="PANTHER" id="PTHR44591:SF20">
    <property type="entry name" value="PROTEIN PILH"/>
    <property type="match status" value="1"/>
</dbReference>
<dbReference type="InterPro" id="IPR014605">
    <property type="entry name" value="Sig_resp-reg_PhyR"/>
</dbReference>
<keyword evidence="5" id="KW-1185">Reference proteome</keyword>
<dbReference type="InterPro" id="IPR011006">
    <property type="entry name" value="CheY-like_superfamily"/>
</dbReference>
<dbReference type="Pfam" id="PF22029">
    <property type="entry name" value="PhyR_sigma2"/>
    <property type="match status" value="1"/>
</dbReference>
<evidence type="ECO:0000313" key="4">
    <source>
        <dbReference type="EMBL" id="SNB74842.1"/>
    </source>
</evidence>
<evidence type="ECO:0000256" key="1">
    <source>
        <dbReference type="ARBA" id="ARBA00022553"/>
    </source>
</evidence>
<dbReference type="RefSeq" id="WP_088521149.1">
    <property type="nucleotide sequence ID" value="NZ_FYDG01000006.1"/>
</dbReference>
<evidence type="ECO:0000313" key="5">
    <source>
        <dbReference type="Proteomes" id="UP000198418"/>
    </source>
</evidence>
<dbReference type="Pfam" id="PF00072">
    <property type="entry name" value="Response_reg"/>
    <property type="match status" value="1"/>
</dbReference>
<dbReference type="SMART" id="SM00448">
    <property type="entry name" value="REC"/>
    <property type="match status" value="1"/>
</dbReference>
<dbReference type="GO" id="GO:0000160">
    <property type="term" value="P:phosphorelay signal transduction system"/>
    <property type="evidence" value="ECO:0007669"/>
    <property type="project" value="InterPro"/>
</dbReference>
<dbReference type="PIRSF" id="PIRSF036400">
    <property type="entry name" value="RR_Ctr_UCP036400"/>
    <property type="match status" value="1"/>
</dbReference>
<dbReference type="Proteomes" id="UP000198418">
    <property type="component" value="Unassembled WGS sequence"/>
</dbReference>
<evidence type="ECO:0000259" key="3">
    <source>
        <dbReference type="PROSITE" id="PS50110"/>
    </source>
</evidence>
<gene>
    <name evidence="4" type="ORF">SAMN06265338_106138</name>
</gene>
<dbReference type="SUPFAM" id="SSF52172">
    <property type="entry name" value="CheY-like"/>
    <property type="match status" value="1"/>
</dbReference>
<dbReference type="InterPro" id="IPR001789">
    <property type="entry name" value="Sig_transdc_resp-reg_receiver"/>
</dbReference>
<protein>
    <submittedName>
        <fullName evidence="4">Response regulator receiver domain-containing protein</fullName>
    </submittedName>
</protein>
<dbReference type="PROSITE" id="PS50110">
    <property type="entry name" value="RESPONSE_REGULATORY"/>
    <property type="match status" value="1"/>
</dbReference>
<dbReference type="InterPro" id="IPR053866">
    <property type="entry name" value="PhyR_sigma2"/>
</dbReference>
<dbReference type="SUPFAM" id="SSF88659">
    <property type="entry name" value="Sigma3 and sigma4 domains of RNA polymerase sigma factors"/>
    <property type="match status" value="1"/>
</dbReference>
<dbReference type="Gene3D" id="3.40.50.2300">
    <property type="match status" value="1"/>
</dbReference>
<evidence type="ECO:0000256" key="2">
    <source>
        <dbReference type="PROSITE-ProRule" id="PRU00169"/>
    </source>
</evidence>
<sequence length="266" mass="28619">MSLSALVGPQLPFLRRYARALSGSQASGDAYVVAMLEALVEDPTLFDSDCESRVATYRAFSRIWNALPLNAVTRGREPGTPAERRVEGITPLPRQAFLLTAVEGFTSEQAAQVLERSPEAVSRLIEAAGREISEQVATSVLIIEDEPIIAMDLESIVKGLGHQLAGNARTRAEAVEMAGRLRPGLVLADIRLADGSSGLDAVQDILKSFAVPVIFITAYPETLLTGQRPEPTFLIAKPFEEDMVRAVVSQALFFDAKAGREPATAA</sequence>
<feature type="modified residue" description="4-aspartylphosphate" evidence="2">
    <location>
        <position position="189"/>
    </location>
</feature>
<dbReference type="InterPro" id="IPR013324">
    <property type="entry name" value="RNA_pol_sigma_r3/r4-like"/>
</dbReference>
<dbReference type="CDD" id="cd17540">
    <property type="entry name" value="REC_PhyR"/>
    <property type="match status" value="1"/>
</dbReference>
<feature type="domain" description="Response regulatory" evidence="3">
    <location>
        <begin position="139"/>
        <end position="252"/>
    </location>
</feature>
<accession>A0A212RQT5</accession>
<dbReference type="InterPro" id="IPR050595">
    <property type="entry name" value="Bact_response_regulator"/>
</dbReference>
<dbReference type="PANTHER" id="PTHR44591">
    <property type="entry name" value="STRESS RESPONSE REGULATOR PROTEIN 1"/>
    <property type="match status" value="1"/>
</dbReference>
<name>A0A212RQT5_RHOAC</name>
<dbReference type="InterPro" id="IPR036388">
    <property type="entry name" value="WH-like_DNA-bd_sf"/>
</dbReference>
<dbReference type="Pfam" id="PF22233">
    <property type="entry name" value="PhyR_sigma-like"/>
    <property type="match status" value="1"/>
</dbReference>
<keyword evidence="1 2" id="KW-0597">Phosphoprotein</keyword>
<dbReference type="EMBL" id="FYDG01000006">
    <property type="protein sequence ID" value="SNB74842.1"/>
    <property type="molecule type" value="Genomic_DNA"/>
</dbReference>
<dbReference type="InterPro" id="IPR053867">
    <property type="entry name" value="PhyR_sigma4"/>
</dbReference>
<dbReference type="Gene3D" id="1.10.1740.10">
    <property type="match status" value="1"/>
</dbReference>
<organism evidence="4 5">
    <name type="scientific">Rhodoblastus acidophilus</name>
    <name type="common">Rhodopseudomonas acidophila</name>
    <dbReference type="NCBI Taxonomy" id="1074"/>
    <lineage>
        <taxon>Bacteria</taxon>
        <taxon>Pseudomonadati</taxon>
        <taxon>Pseudomonadota</taxon>
        <taxon>Alphaproteobacteria</taxon>
        <taxon>Hyphomicrobiales</taxon>
        <taxon>Rhodoblastaceae</taxon>
        <taxon>Rhodoblastus</taxon>
    </lineage>
</organism>
<proteinExistence type="predicted"/>
<dbReference type="AlphaFoldDB" id="A0A212RQT5"/>
<dbReference type="Gene3D" id="1.10.10.10">
    <property type="entry name" value="Winged helix-like DNA-binding domain superfamily/Winged helix DNA-binding domain"/>
    <property type="match status" value="1"/>
</dbReference>
<dbReference type="OrthoDB" id="9786101at2"/>
<dbReference type="NCBIfam" id="NF006623">
    <property type="entry name" value="PRK09191.1"/>
    <property type="match status" value="1"/>
</dbReference>